<dbReference type="GO" id="GO:0008017">
    <property type="term" value="F:microtubule binding"/>
    <property type="evidence" value="ECO:0007669"/>
    <property type="project" value="InterPro"/>
</dbReference>
<evidence type="ECO:0000256" key="1">
    <source>
        <dbReference type="SAM" id="MobiDB-lite"/>
    </source>
</evidence>
<feature type="region of interest" description="Disordered" evidence="1">
    <location>
        <begin position="201"/>
        <end position="266"/>
    </location>
</feature>
<dbReference type="OrthoDB" id="1931260at2759"/>
<feature type="region of interest" description="Disordered" evidence="1">
    <location>
        <begin position="1200"/>
        <end position="1220"/>
    </location>
</feature>
<dbReference type="AlphaFoldDB" id="A0A7J0HBN3"/>
<reference evidence="2 3" key="1">
    <citation type="submission" date="2019-07" db="EMBL/GenBank/DDBJ databases">
        <title>De Novo Assembly of kiwifruit Actinidia rufa.</title>
        <authorList>
            <person name="Sugita-Konishi S."/>
            <person name="Sato K."/>
            <person name="Mori E."/>
            <person name="Abe Y."/>
            <person name="Kisaki G."/>
            <person name="Hamano K."/>
            <person name="Suezawa K."/>
            <person name="Otani M."/>
            <person name="Fukuda T."/>
            <person name="Manabe T."/>
            <person name="Gomi K."/>
            <person name="Tabuchi M."/>
            <person name="Akimitsu K."/>
            <person name="Kataoka I."/>
        </authorList>
    </citation>
    <scope>NUCLEOTIDE SEQUENCE [LARGE SCALE GENOMIC DNA]</scope>
    <source>
        <strain evidence="3">cv. Fuchu</strain>
    </source>
</reference>
<name>A0A7J0HBN3_9ERIC</name>
<dbReference type="InterPro" id="IPR045882">
    <property type="entry name" value="GPT1/2"/>
</dbReference>
<dbReference type="EMBL" id="BJWL01000028">
    <property type="protein sequence ID" value="GFZ20502.1"/>
    <property type="molecule type" value="Genomic_DNA"/>
</dbReference>
<evidence type="ECO:0000313" key="3">
    <source>
        <dbReference type="Proteomes" id="UP000585474"/>
    </source>
</evidence>
<dbReference type="PANTHER" id="PTHR33737">
    <property type="entry name" value="OS05G0121800 PROTEIN"/>
    <property type="match status" value="1"/>
</dbReference>
<feature type="compositionally biased region" description="Polar residues" evidence="1">
    <location>
        <begin position="212"/>
        <end position="231"/>
    </location>
</feature>
<dbReference type="PANTHER" id="PTHR33737:SF19">
    <property type="entry name" value="BNAA10G12980D PROTEIN"/>
    <property type="match status" value="1"/>
</dbReference>
<feature type="compositionally biased region" description="Low complexity" evidence="1">
    <location>
        <begin position="291"/>
        <end position="311"/>
    </location>
</feature>
<sequence>MELDVSLIEISGEDDSLLQKTPTVGHTTTANCFLSCSPLLIPGSNRPRVSHIVGLKDSVDVEKLKCSAPVGSSNKENVNVNKSEGPKLTVEPQQMKRKKRSGSYNLRKSLAWDRAFFTEEGVLDPLELSILSGSFGNSSREVLPAIHEEETKVSSNSGCAISADVGLRGENLFKENPATSSNKKANANSLLMKHVSSTRDSAAPTFVGTPKMMSNQKGNRTGPANASTTKTAMKESKIPKIPASKSGTHSLPKSNKSNVLSASNSKHNQIDQAADIFQKSVALQGSFKNTKSSANKAKAGSDSLSSAAKSSQQHPRRNMTNFALEEQASTNPQSTMVPKANCGLAVFPAGVLPPGGSRAPDAHHVSKKTGFLLPQSTQCIDGNIQSTQFQTTKPSGLRMPSPSLGFFGQSKTSASNSSSQKASQARNTLDSYIPSLQRLKASNKSHDPRLLHAPGKIPKMENNATFSGNVRVSGSSTECSVPCASSDVSHENRRFKLEGNNVRKVEAMIPCYSKRSDSMKENQEVDAGKGFQECGEPYKVEDIKSLEFQNKENVPNVTSNIYKSSGSENLCSNGPPHESPEQAYECAAEVDQLRDKLQVEDVQVHFIGTASSSECCDNKLRTSEVHDQYLVVDDDNKKIGEPPNPQNHCLLIEQTSELNHDSLLDDCLMFSKSTPAEESHGVHGLEIALNVIPVKDDDPVCNLNCSNVLITQGPGAIQDGGADVQDIVEKPQAKKALFTSADIVPAVENHKYYIDTQFRVDLSLTKSRDHTTGTVTTCNPMALCSLIKEEAIGANGLKNNILAEKAETKVSSDKPIEETQRIRMNGGILFGEKRSLGEFHIGDLGSTVDVSLKNQGSAGSELKSCQTASLFKYAKQAKEVAATGDKMTNELCMGDAKVESLDENLLEGSSNSILSNSAMDSHCLKVVSDDGQSVGLPEPQTPSLVVDHVFQEKHCMYLNDHLLVGKSTSSEELQEEKVLANVQVAHDQSDDDRSESKSSIGVIQVPLSMQHSGVDIEGMAVQELVEDAPSGSADTETSNEYDKSSIDTLRNDMVFFGQASSESNSVLMMRDNQTFGVSNTCNRLCMSEESVFLVQKEIQANETNVVDVGIDKMTTITPDGIVVKVSQTNVGPSGELLHKLENTFCLAEDEDTAVPIKKSEDHGKQNSLIINPPIYAVPFSDEWLAAMEAAGEEILTMKSGAVQNSPPDKCLPEPGPWSPV</sequence>
<gene>
    <name evidence="2" type="ORF">Acr_28g0012070</name>
</gene>
<keyword evidence="3" id="KW-1185">Reference proteome</keyword>
<feature type="compositionally biased region" description="Low complexity" evidence="1">
    <location>
        <begin position="409"/>
        <end position="425"/>
    </location>
</feature>
<proteinExistence type="predicted"/>
<protein>
    <submittedName>
        <fullName evidence="2">Uncharacterized protein</fullName>
    </submittedName>
</protein>
<organism evidence="2 3">
    <name type="scientific">Actinidia rufa</name>
    <dbReference type="NCBI Taxonomy" id="165716"/>
    <lineage>
        <taxon>Eukaryota</taxon>
        <taxon>Viridiplantae</taxon>
        <taxon>Streptophyta</taxon>
        <taxon>Embryophyta</taxon>
        <taxon>Tracheophyta</taxon>
        <taxon>Spermatophyta</taxon>
        <taxon>Magnoliopsida</taxon>
        <taxon>eudicotyledons</taxon>
        <taxon>Gunneridae</taxon>
        <taxon>Pentapetalae</taxon>
        <taxon>asterids</taxon>
        <taxon>Ericales</taxon>
        <taxon>Actinidiaceae</taxon>
        <taxon>Actinidia</taxon>
    </lineage>
</organism>
<feature type="compositionally biased region" description="Polar residues" evidence="1">
    <location>
        <begin position="245"/>
        <end position="266"/>
    </location>
</feature>
<evidence type="ECO:0000313" key="2">
    <source>
        <dbReference type="EMBL" id="GFZ20502.1"/>
    </source>
</evidence>
<feature type="region of interest" description="Disordered" evidence="1">
    <location>
        <begin position="289"/>
        <end position="317"/>
    </location>
</feature>
<feature type="region of interest" description="Disordered" evidence="1">
    <location>
        <begin position="403"/>
        <end position="427"/>
    </location>
</feature>
<comment type="caution">
    <text evidence="2">The sequence shown here is derived from an EMBL/GenBank/DDBJ whole genome shotgun (WGS) entry which is preliminary data.</text>
</comment>
<accession>A0A7J0HBN3</accession>
<dbReference type="Proteomes" id="UP000585474">
    <property type="component" value="Unassembled WGS sequence"/>
</dbReference>